<keyword evidence="3" id="KW-1185">Reference proteome</keyword>
<feature type="chain" id="PRO_5047476584" description="Lipoprotein with Yx(FWY)xxD motif" evidence="1">
    <location>
        <begin position="22"/>
        <end position="152"/>
    </location>
</feature>
<dbReference type="PROSITE" id="PS51257">
    <property type="entry name" value="PROKAR_LIPOPROTEIN"/>
    <property type="match status" value="1"/>
</dbReference>
<comment type="caution">
    <text evidence="2">The sequence shown here is derived from an EMBL/GenBank/DDBJ whole genome shotgun (WGS) entry which is preliminary data.</text>
</comment>
<proteinExistence type="predicted"/>
<evidence type="ECO:0008006" key="4">
    <source>
        <dbReference type="Google" id="ProtNLM"/>
    </source>
</evidence>
<evidence type="ECO:0000313" key="2">
    <source>
        <dbReference type="EMBL" id="GAA3761271.1"/>
    </source>
</evidence>
<sequence>MRIPRALTALALATSVLGAGALLSGCAAPTGPQVVLKVMHSTAGDVVADADGHAVYLYAKDTQNSGESVCDSACLASWPAVTTTSTSPGGAGLSGTVGEIPLSGGHYQVTFNGWPLYTFDGDVVADTIKGQGAGGVWWLLSPNGERVTEIGR</sequence>
<accession>A0ABP7GBW7</accession>
<dbReference type="RefSeq" id="WP_344781617.1">
    <property type="nucleotide sequence ID" value="NZ_BAABAF010000004.1"/>
</dbReference>
<gene>
    <name evidence="2" type="ORF">GCM10022240_12250</name>
</gene>
<reference evidence="3" key="1">
    <citation type="journal article" date="2019" name="Int. J. Syst. Evol. Microbiol.">
        <title>The Global Catalogue of Microorganisms (GCM) 10K type strain sequencing project: providing services to taxonomists for standard genome sequencing and annotation.</title>
        <authorList>
            <consortium name="The Broad Institute Genomics Platform"/>
            <consortium name="The Broad Institute Genome Sequencing Center for Infectious Disease"/>
            <person name="Wu L."/>
            <person name="Ma J."/>
        </authorList>
    </citation>
    <scope>NUCLEOTIDE SEQUENCE [LARGE SCALE GENOMIC DNA]</scope>
    <source>
        <strain evidence="3">JCM 16950</strain>
    </source>
</reference>
<name>A0ABP7GBW7_9MICO</name>
<dbReference type="PANTHER" id="PTHR39335">
    <property type="entry name" value="BLL4220 PROTEIN"/>
    <property type="match status" value="1"/>
</dbReference>
<dbReference type="InterPro" id="IPR005297">
    <property type="entry name" value="Lipoprotein_repeat"/>
</dbReference>
<dbReference type="Proteomes" id="UP001500540">
    <property type="component" value="Unassembled WGS sequence"/>
</dbReference>
<feature type="signal peptide" evidence="1">
    <location>
        <begin position="1"/>
        <end position="21"/>
    </location>
</feature>
<dbReference type="Pfam" id="PF03640">
    <property type="entry name" value="Lipoprotein_15"/>
    <property type="match status" value="2"/>
</dbReference>
<evidence type="ECO:0000256" key="1">
    <source>
        <dbReference type="SAM" id="SignalP"/>
    </source>
</evidence>
<protein>
    <recommendedName>
        <fullName evidence="4">Lipoprotein with Yx(FWY)xxD motif</fullName>
    </recommendedName>
</protein>
<evidence type="ECO:0000313" key="3">
    <source>
        <dbReference type="Proteomes" id="UP001500540"/>
    </source>
</evidence>
<dbReference type="PANTHER" id="PTHR39335:SF1">
    <property type="entry name" value="BLL4220 PROTEIN"/>
    <property type="match status" value="1"/>
</dbReference>
<organism evidence="2 3">
    <name type="scientific">Microbacterium kribbense</name>
    <dbReference type="NCBI Taxonomy" id="433645"/>
    <lineage>
        <taxon>Bacteria</taxon>
        <taxon>Bacillati</taxon>
        <taxon>Actinomycetota</taxon>
        <taxon>Actinomycetes</taxon>
        <taxon>Micrococcales</taxon>
        <taxon>Microbacteriaceae</taxon>
        <taxon>Microbacterium</taxon>
    </lineage>
</organism>
<dbReference type="EMBL" id="BAABAF010000004">
    <property type="protein sequence ID" value="GAA3761271.1"/>
    <property type="molecule type" value="Genomic_DNA"/>
</dbReference>
<keyword evidence="1" id="KW-0732">Signal</keyword>